<dbReference type="EMBL" id="JBJKTR010000021">
    <property type="protein sequence ID" value="KAL3327550.1"/>
    <property type="molecule type" value="Genomic_DNA"/>
</dbReference>
<feature type="non-terminal residue" evidence="2">
    <location>
        <position position="1"/>
    </location>
</feature>
<dbReference type="InterPro" id="IPR043128">
    <property type="entry name" value="Rev_trsase/Diguanyl_cyclase"/>
</dbReference>
<dbReference type="InterPro" id="IPR000477">
    <property type="entry name" value="RT_dom"/>
</dbReference>
<proteinExistence type="predicted"/>
<dbReference type="PROSITE" id="PS50878">
    <property type="entry name" value="RT_POL"/>
    <property type="match status" value="1"/>
</dbReference>
<feature type="non-terminal residue" evidence="2">
    <location>
        <position position="200"/>
    </location>
</feature>
<dbReference type="Pfam" id="PF00078">
    <property type="entry name" value="RVT_1"/>
    <property type="match status" value="1"/>
</dbReference>
<keyword evidence="3" id="KW-1185">Reference proteome</keyword>
<dbReference type="SUPFAM" id="SSF56672">
    <property type="entry name" value="DNA/RNA polymerases"/>
    <property type="match status" value="1"/>
</dbReference>
<feature type="domain" description="Reverse transcriptase" evidence="1">
    <location>
        <begin position="1"/>
        <end position="200"/>
    </location>
</feature>
<dbReference type="InterPro" id="IPR043502">
    <property type="entry name" value="DNA/RNA_pol_sf"/>
</dbReference>
<gene>
    <name evidence="2" type="ORF">AABB24_035300</name>
</gene>
<dbReference type="AlphaFoldDB" id="A0ABD2R6X7"/>
<dbReference type="Gene3D" id="3.30.70.270">
    <property type="match status" value="1"/>
</dbReference>
<dbReference type="PANTHER" id="PTHR19446">
    <property type="entry name" value="REVERSE TRANSCRIPTASES"/>
    <property type="match status" value="1"/>
</dbReference>
<evidence type="ECO:0000259" key="1">
    <source>
        <dbReference type="PROSITE" id="PS50878"/>
    </source>
</evidence>
<protein>
    <recommendedName>
        <fullName evidence="1">Reverse transcriptase domain-containing protein</fullName>
    </recommendedName>
</protein>
<evidence type="ECO:0000313" key="3">
    <source>
        <dbReference type="Proteomes" id="UP001627284"/>
    </source>
</evidence>
<name>A0ABD2R6X7_9SOLN</name>
<evidence type="ECO:0000313" key="2">
    <source>
        <dbReference type="EMBL" id="KAL3327550.1"/>
    </source>
</evidence>
<sequence>VEMRVRRGVSISENQFGFMPGRSTTEAIHLMRRLVEKYRERKRDLHMVFIDLEKAYDKVPRNVLWRCLEAKGVPMIYIRAIKDMYGGAKTRVRTVGGDSEHFPVEMGLHQGSVLSPFLFALVMDELTRSIQENVPWCMLFADDIVLIDETRDRVNARLEVWRQTLESKGFRLSRTKTEYLGCKFSDALDEADGDVRLATQ</sequence>
<accession>A0ABD2R6X7</accession>
<reference evidence="2 3" key="1">
    <citation type="submission" date="2024-05" db="EMBL/GenBank/DDBJ databases">
        <title>De novo assembly of an allotetraploid wild potato.</title>
        <authorList>
            <person name="Hosaka A.J."/>
        </authorList>
    </citation>
    <scope>NUCLEOTIDE SEQUENCE [LARGE SCALE GENOMIC DNA]</scope>
    <source>
        <tissue evidence="2">Young leaves</tissue>
    </source>
</reference>
<comment type="caution">
    <text evidence="2">The sequence shown here is derived from an EMBL/GenBank/DDBJ whole genome shotgun (WGS) entry which is preliminary data.</text>
</comment>
<dbReference type="CDD" id="cd01650">
    <property type="entry name" value="RT_nLTR_like"/>
    <property type="match status" value="1"/>
</dbReference>
<organism evidence="2 3">
    <name type="scientific">Solanum stoloniferum</name>
    <dbReference type="NCBI Taxonomy" id="62892"/>
    <lineage>
        <taxon>Eukaryota</taxon>
        <taxon>Viridiplantae</taxon>
        <taxon>Streptophyta</taxon>
        <taxon>Embryophyta</taxon>
        <taxon>Tracheophyta</taxon>
        <taxon>Spermatophyta</taxon>
        <taxon>Magnoliopsida</taxon>
        <taxon>eudicotyledons</taxon>
        <taxon>Gunneridae</taxon>
        <taxon>Pentapetalae</taxon>
        <taxon>asterids</taxon>
        <taxon>lamiids</taxon>
        <taxon>Solanales</taxon>
        <taxon>Solanaceae</taxon>
        <taxon>Solanoideae</taxon>
        <taxon>Solaneae</taxon>
        <taxon>Solanum</taxon>
    </lineage>
</organism>
<dbReference type="Proteomes" id="UP001627284">
    <property type="component" value="Unassembled WGS sequence"/>
</dbReference>